<protein>
    <submittedName>
        <fullName evidence="5">Thiolase family protein</fullName>
    </submittedName>
</protein>
<keyword evidence="2" id="KW-0012">Acyltransferase</keyword>
<gene>
    <name evidence="5" type="ORF">GCM10022263_16170</name>
</gene>
<evidence type="ECO:0000313" key="6">
    <source>
        <dbReference type="Proteomes" id="UP001500301"/>
    </source>
</evidence>
<dbReference type="Pfam" id="PF02803">
    <property type="entry name" value="Thiolase_C"/>
    <property type="match status" value="1"/>
</dbReference>
<dbReference type="PANTHER" id="PTHR43365">
    <property type="entry name" value="BLR7806 PROTEIN"/>
    <property type="match status" value="1"/>
</dbReference>
<comment type="caution">
    <text evidence="5">The sequence shown here is derived from an EMBL/GenBank/DDBJ whole genome shotgun (WGS) entry which is preliminary data.</text>
</comment>
<feature type="domain" description="Thiolase N-terminal" evidence="3">
    <location>
        <begin position="5"/>
        <end position="267"/>
    </location>
</feature>
<accession>A0ABP6V775</accession>
<dbReference type="NCBIfam" id="TIGR01930">
    <property type="entry name" value="AcCoA-C-Actrans"/>
    <property type="match status" value="1"/>
</dbReference>
<comment type="similarity">
    <text evidence="2">Belongs to the thiolase-like superfamily. Thiolase family.</text>
</comment>
<name>A0ABP6V775_9ACTN</name>
<dbReference type="InterPro" id="IPR020617">
    <property type="entry name" value="Thiolase_C"/>
</dbReference>
<dbReference type="InterPro" id="IPR002155">
    <property type="entry name" value="Thiolase"/>
</dbReference>
<dbReference type="InterPro" id="IPR020616">
    <property type="entry name" value="Thiolase_N"/>
</dbReference>
<organism evidence="5 6">
    <name type="scientific">Nocardioides daeguensis</name>
    <dbReference type="NCBI Taxonomy" id="908359"/>
    <lineage>
        <taxon>Bacteria</taxon>
        <taxon>Bacillati</taxon>
        <taxon>Actinomycetota</taxon>
        <taxon>Actinomycetes</taxon>
        <taxon>Propionibacteriales</taxon>
        <taxon>Nocardioidaceae</taxon>
        <taxon>Nocardioides</taxon>
    </lineage>
</organism>
<evidence type="ECO:0000256" key="1">
    <source>
        <dbReference type="ARBA" id="ARBA00022679"/>
    </source>
</evidence>
<sequence>MPTPVIVDVVRLASGKGKPGGALSGTHPTSLLVHVLRALVERNDLDPALVDDVITGCVMQTGEQAMNIGRAAVLGAGFPESVPATTIDRACGSSQQAVHFAAQGIAAGAYDVVIAAGVESMSRVPMGSSTMGQDTLGPEAHARYPEGLVNQGVSAELVAQRWKLDRAALDAYSAESHRRAAEAIAAGFFDQEIVPITLTDANGDTVEHKVDETVRASTTAEGLAGLQPAFRTDELVARFPDIEWQIHPGNSSPFTDGASAALIMSEEMASRLGLTPRARFVSYAVCGDDPLLMLTAPIPATQKALTKAGLGIDDIDAYEVNEAFAPVPLAWAHDLGADPARLNPRGGAIALGHALGSSGTRLLTTLVHHLEATGGRYGVQTMCEANGMANATIIERI</sequence>
<dbReference type="Pfam" id="PF00108">
    <property type="entry name" value="Thiolase_N"/>
    <property type="match status" value="1"/>
</dbReference>
<dbReference type="PANTHER" id="PTHR43365:SF1">
    <property type="entry name" value="ACETYL-COA C-ACYLTRANSFERASE"/>
    <property type="match status" value="1"/>
</dbReference>
<evidence type="ECO:0000259" key="4">
    <source>
        <dbReference type="Pfam" id="PF02803"/>
    </source>
</evidence>
<evidence type="ECO:0000313" key="5">
    <source>
        <dbReference type="EMBL" id="GAA3528339.1"/>
    </source>
</evidence>
<dbReference type="Proteomes" id="UP001500301">
    <property type="component" value="Unassembled WGS sequence"/>
</dbReference>
<dbReference type="EMBL" id="BAABBB010000009">
    <property type="protein sequence ID" value="GAA3528339.1"/>
    <property type="molecule type" value="Genomic_DNA"/>
</dbReference>
<evidence type="ECO:0000256" key="2">
    <source>
        <dbReference type="RuleBase" id="RU003557"/>
    </source>
</evidence>
<proteinExistence type="inferred from homology"/>
<reference evidence="6" key="1">
    <citation type="journal article" date="2019" name="Int. J. Syst. Evol. Microbiol.">
        <title>The Global Catalogue of Microorganisms (GCM) 10K type strain sequencing project: providing services to taxonomists for standard genome sequencing and annotation.</title>
        <authorList>
            <consortium name="The Broad Institute Genomics Platform"/>
            <consortium name="The Broad Institute Genome Sequencing Center for Infectious Disease"/>
            <person name="Wu L."/>
            <person name="Ma J."/>
        </authorList>
    </citation>
    <scope>NUCLEOTIDE SEQUENCE [LARGE SCALE GENOMIC DNA]</scope>
    <source>
        <strain evidence="6">JCM 17460</strain>
    </source>
</reference>
<feature type="domain" description="Thiolase C-terminal" evidence="4">
    <location>
        <begin position="275"/>
        <end position="396"/>
    </location>
</feature>
<dbReference type="CDD" id="cd00751">
    <property type="entry name" value="thiolase"/>
    <property type="match status" value="1"/>
</dbReference>
<keyword evidence="1 2" id="KW-0808">Transferase</keyword>
<evidence type="ECO:0000259" key="3">
    <source>
        <dbReference type="Pfam" id="PF00108"/>
    </source>
</evidence>
<dbReference type="RefSeq" id="WP_218233285.1">
    <property type="nucleotide sequence ID" value="NZ_BAABBB010000009.1"/>
</dbReference>
<dbReference type="PIRSF" id="PIRSF000429">
    <property type="entry name" value="Ac-CoA_Ac_transf"/>
    <property type="match status" value="1"/>
</dbReference>
<keyword evidence="6" id="KW-1185">Reference proteome</keyword>